<accession>K1L735</accession>
<evidence type="ECO:0000259" key="3">
    <source>
        <dbReference type="Pfam" id="PF02719"/>
    </source>
</evidence>
<evidence type="ECO:0000256" key="1">
    <source>
        <dbReference type="ARBA" id="ARBA00007430"/>
    </source>
</evidence>
<dbReference type="OrthoDB" id="9803111at2"/>
<dbReference type="EMBL" id="AMGM01000082">
    <property type="protein sequence ID" value="EKB47907.1"/>
    <property type="molecule type" value="Genomic_DNA"/>
</dbReference>
<dbReference type="InterPro" id="IPR036291">
    <property type="entry name" value="NAD(P)-bd_dom_sf"/>
</dbReference>
<dbReference type="AlphaFoldDB" id="K1L735"/>
<dbReference type="PANTHER" id="PTHR43318:SF1">
    <property type="entry name" value="POLYSACCHARIDE BIOSYNTHESIS PROTEIN EPSC-RELATED"/>
    <property type="match status" value="1"/>
</dbReference>
<reference evidence="4 5" key="1">
    <citation type="journal article" date="2012" name="J. Bacteriol.">
        <title>Draft Genome Sequence of Cecembia lonarensis Strain LW9T, Isolated from Lonar Lake, a Haloalkaline Lake in India.</title>
        <authorList>
            <person name="Shivaji S."/>
            <person name="Ara S."/>
            <person name="Singh A."/>
            <person name="Pinnaka A.K."/>
        </authorList>
    </citation>
    <scope>NUCLEOTIDE SEQUENCE [LARGE SCALE GENOMIC DNA]</scope>
    <source>
        <strain evidence="4 5">LW9</strain>
    </source>
</reference>
<dbReference type="EC" id="5.1.3.2" evidence="4"/>
<name>K1L735_CECL9</name>
<organism evidence="4 5">
    <name type="scientific">Cecembia lonarensis (strain CCUG 58316 / KCTC 22772 / LW9)</name>
    <dbReference type="NCBI Taxonomy" id="1225176"/>
    <lineage>
        <taxon>Bacteria</taxon>
        <taxon>Pseudomonadati</taxon>
        <taxon>Bacteroidota</taxon>
        <taxon>Cytophagia</taxon>
        <taxon>Cytophagales</taxon>
        <taxon>Cyclobacteriaceae</taxon>
        <taxon>Cecembia</taxon>
    </lineage>
</organism>
<dbReference type="Pfam" id="PF02719">
    <property type="entry name" value="Polysacc_synt_2"/>
    <property type="match status" value="1"/>
</dbReference>
<dbReference type="PANTHER" id="PTHR43318">
    <property type="entry name" value="UDP-N-ACETYLGLUCOSAMINE 4,6-DEHYDRATASE"/>
    <property type="match status" value="1"/>
</dbReference>
<keyword evidence="2" id="KW-1133">Transmembrane helix</keyword>
<protein>
    <submittedName>
        <fullName evidence="4">UDP-glucose 4-epimerase</fullName>
        <ecNumber evidence="4">5.1.3.2</ecNumber>
    </submittedName>
</protein>
<dbReference type="CDD" id="cd05237">
    <property type="entry name" value="UDP_invert_4-6DH_SDR_e"/>
    <property type="match status" value="1"/>
</dbReference>
<dbReference type="SUPFAM" id="SSF51735">
    <property type="entry name" value="NAD(P)-binding Rossmann-fold domains"/>
    <property type="match status" value="2"/>
</dbReference>
<keyword evidence="4" id="KW-0413">Isomerase</keyword>
<feature type="transmembrane region" description="Helical" evidence="2">
    <location>
        <begin position="58"/>
        <end position="75"/>
    </location>
</feature>
<dbReference type="Proteomes" id="UP000004478">
    <property type="component" value="Unassembled WGS sequence"/>
</dbReference>
<evidence type="ECO:0000313" key="5">
    <source>
        <dbReference type="Proteomes" id="UP000004478"/>
    </source>
</evidence>
<evidence type="ECO:0000313" key="4">
    <source>
        <dbReference type="EMBL" id="EKB47907.1"/>
    </source>
</evidence>
<dbReference type="Gene3D" id="3.40.50.720">
    <property type="entry name" value="NAD(P)-binding Rossmann-like Domain"/>
    <property type="match status" value="2"/>
</dbReference>
<proteinExistence type="inferred from homology"/>
<comment type="caution">
    <text evidence="4">The sequence shown here is derived from an EMBL/GenBank/DDBJ whole genome shotgun (WGS) entry which is preliminary data.</text>
</comment>
<feature type="transmembrane region" description="Helical" evidence="2">
    <location>
        <begin position="21"/>
        <end position="46"/>
    </location>
</feature>
<feature type="domain" description="Polysaccharide biosynthesis protein CapD-like" evidence="3">
    <location>
        <begin position="304"/>
        <end position="592"/>
    </location>
</feature>
<feature type="transmembrane region" description="Helical" evidence="2">
    <location>
        <begin position="125"/>
        <end position="143"/>
    </location>
</feature>
<feature type="transmembrane region" description="Helical" evidence="2">
    <location>
        <begin position="164"/>
        <end position="181"/>
    </location>
</feature>
<dbReference type="GO" id="GO:0003978">
    <property type="term" value="F:UDP-glucose 4-epimerase activity"/>
    <property type="evidence" value="ECO:0007669"/>
    <property type="project" value="UniProtKB-EC"/>
</dbReference>
<feature type="transmembrane region" description="Helical" evidence="2">
    <location>
        <begin position="95"/>
        <end position="113"/>
    </location>
</feature>
<keyword evidence="2" id="KW-0472">Membrane</keyword>
<dbReference type="InterPro" id="IPR051203">
    <property type="entry name" value="Polysaccharide_Synthase-Rel"/>
</dbReference>
<dbReference type="PATRIC" id="fig|1225176.3.peg.3708"/>
<sequence length="659" mass="74707">MIIKSLRIKIQLAKLISRFPYLPVSAVLLLDLFLVSFVFGIVGYLLSVSGGLSLDEGRLYIAFLMFLCPLVYGMYLNKTYLAFVRYTDIFEVFKLFKTFVLASFFFVFLHLLLNSIGKSLMEGGVWIWFTIASPMAFTLLILYRLIVREVFARLHLNIRPVRKVLIFGAGLSGSMLGKLLLENRNFKYEVKGFVDDDPAKDGKHLHGIKIYRGDSKLQELFQAHEVNELIISAPSLNNRRKKEIFDIAYQYKVKVSLVPKFEDWRNSQLDIKELRRVSVEELLGRDPIVLNQKHLTDNFSGKIILVTGAGGSIGSELCRQLVKYDIQKIILLDMAESALYDIQQELLRGFPSDRIEAVLADVREREEIFQIFGKYQPDLVFHAAAYKHVPLMEAFPKLAIRTNVLGTKNLADASVKYGVKKFVMVSTDKAVNPTNVMGASKRTAEVYVQSLFFDRLKKGCYTPQFITTRFGNVLGSNGSVIPLFLKQIEAGGPVTVTHKDIERYFMTIPEACNLVTEAASMGKGGEIYVFDMGIPVKIYDLAEKMIVLSGKIPHQDVVIKVTGLRKGEKLYEELIGNGENLLPTHHEKIQIVESKLFDHEEIKQEINNVQVELNGGMDNYYLVGCLKRLLPEFKSSFSEFQILDCAEEKKKSNIGSIYS</sequence>
<gene>
    <name evidence="4" type="primary">capD_3</name>
    <name evidence="4" type="ORF">B879_03495</name>
</gene>
<keyword evidence="5" id="KW-1185">Reference proteome</keyword>
<keyword evidence="2" id="KW-0812">Transmembrane</keyword>
<comment type="similarity">
    <text evidence="1">Belongs to the polysaccharide synthase family.</text>
</comment>
<dbReference type="InterPro" id="IPR003869">
    <property type="entry name" value="Polysac_CapD-like"/>
</dbReference>
<dbReference type="Pfam" id="PF13727">
    <property type="entry name" value="CoA_binding_3"/>
    <property type="match status" value="1"/>
</dbReference>
<evidence type="ECO:0000256" key="2">
    <source>
        <dbReference type="SAM" id="Phobius"/>
    </source>
</evidence>